<dbReference type="EMBL" id="BAABAH010000016">
    <property type="protein sequence ID" value="GAA3831111.1"/>
    <property type="molecule type" value="Genomic_DNA"/>
</dbReference>
<sequence length="516" mass="54972">MMPRRFLPVVLAACAASLGATLVAGMPTADAARSAPARVAGGTVTATFEVSGATGGRDVTVTAEPGTGRIQVSPYYWNNSGGGRYLHVGFGTSGGNGCSVQRWVVVDTSDPADLTAAAFASDGTALPATDLPLSGSAEWDQIDVRIETAPFDAVDCVKAASHASADPADPGAAIWSHKAVPLVAVGFNDRNGIFPATVACPREVPAGGSLDIAVGYSTDPGTYPGAGIIPRPSGFDSLAFTVDPSDAFSGASVPEPATDVDLWTDEPWTGELSLQLDPSQLYFVRASGTVTIDGVPAAWGCSGRIPVTVPVPTDWVGSLAGKAWWVRGSASNSGVGDFNLHRVYQFLDDEWVYVHDEYAGPRTEPCTKVSKDMTGCHRYYYDADSDRLQIDDRLARTRDGGWGMPTYGGRYENYSTDHVIRPVTTGQRLAYSGQGRHGVALTLRRDGTYTCHYCIGAARTSSGRYRFVGGDAQELVLRQPGTDFRSGVELYYAPRDGRTRLYDIDTGLRTLRVQRW</sequence>
<organism evidence="2 3">
    <name type="scientific">Nocardioides panacisoli</name>
    <dbReference type="NCBI Taxonomy" id="627624"/>
    <lineage>
        <taxon>Bacteria</taxon>
        <taxon>Bacillati</taxon>
        <taxon>Actinomycetota</taxon>
        <taxon>Actinomycetes</taxon>
        <taxon>Propionibacteriales</taxon>
        <taxon>Nocardioidaceae</taxon>
        <taxon>Nocardioides</taxon>
    </lineage>
</organism>
<feature type="signal peptide" evidence="1">
    <location>
        <begin position="1"/>
        <end position="31"/>
    </location>
</feature>
<evidence type="ECO:0000256" key="1">
    <source>
        <dbReference type="SAM" id="SignalP"/>
    </source>
</evidence>
<protein>
    <submittedName>
        <fullName evidence="2">Uncharacterized protein</fullName>
    </submittedName>
</protein>
<keyword evidence="1" id="KW-0732">Signal</keyword>
<name>A0ABP7J0U7_9ACTN</name>
<gene>
    <name evidence="2" type="ORF">GCM10022242_35580</name>
</gene>
<dbReference type="RefSeq" id="WP_344777969.1">
    <property type="nucleotide sequence ID" value="NZ_BAABAH010000016.1"/>
</dbReference>
<evidence type="ECO:0000313" key="3">
    <source>
        <dbReference type="Proteomes" id="UP001501821"/>
    </source>
</evidence>
<keyword evidence="3" id="KW-1185">Reference proteome</keyword>
<evidence type="ECO:0000313" key="2">
    <source>
        <dbReference type="EMBL" id="GAA3831111.1"/>
    </source>
</evidence>
<feature type="chain" id="PRO_5045195942" evidence="1">
    <location>
        <begin position="32"/>
        <end position="516"/>
    </location>
</feature>
<reference evidence="3" key="1">
    <citation type="journal article" date="2019" name="Int. J. Syst. Evol. Microbiol.">
        <title>The Global Catalogue of Microorganisms (GCM) 10K type strain sequencing project: providing services to taxonomists for standard genome sequencing and annotation.</title>
        <authorList>
            <consortium name="The Broad Institute Genomics Platform"/>
            <consortium name="The Broad Institute Genome Sequencing Center for Infectious Disease"/>
            <person name="Wu L."/>
            <person name="Ma J."/>
        </authorList>
    </citation>
    <scope>NUCLEOTIDE SEQUENCE [LARGE SCALE GENOMIC DNA]</scope>
    <source>
        <strain evidence="3">JCM 16953</strain>
    </source>
</reference>
<dbReference type="Proteomes" id="UP001501821">
    <property type="component" value="Unassembled WGS sequence"/>
</dbReference>
<accession>A0ABP7J0U7</accession>
<comment type="caution">
    <text evidence="2">The sequence shown here is derived from an EMBL/GenBank/DDBJ whole genome shotgun (WGS) entry which is preliminary data.</text>
</comment>
<proteinExistence type="predicted"/>